<dbReference type="Proteomes" id="UP001596084">
    <property type="component" value="Unassembled WGS sequence"/>
</dbReference>
<sequence>MSLIQALPVGPLDIVGDIHGEYEALVNLLGHLGYDGQGHHPQERTLVFVGDFCDRGPNSPAVLALVQKLVSSGRAVAVLGNHEINLLREDAKDGAGWFFDAREEKDHEKYAPYHRPSPEERARIVAFLSSLPIGLERDDLRVIHAAWQADEIAIARTLPMGSVRERYDAWENESKRQAAENQMEQRMTAELERWEHGLENRHREPPFMHALADFDASKQMMNPLKVLTSGVERKGTTPFYASGKWRFVNRVQWWDEYQDDIAVVIGHYWRRVNKIDRAAIGKGDPDLFENTHPYAWHGKRGNVFCVDFSAGGRWTERKAGTVVGQDFKLAALQWPERVLRFDDGHTVNTQAFASYSAVRNIGDRRGLEE</sequence>
<dbReference type="SUPFAM" id="SSF56300">
    <property type="entry name" value="Metallo-dependent phosphatases"/>
    <property type="match status" value="1"/>
</dbReference>
<dbReference type="EMBL" id="JBHSMX010000066">
    <property type="protein sequence ID" value="MFC5523775.1"/>
    <property type="molecule type" value="Genomic_DNA"/>
</dbReference>
<evidence type="ECO:0000313" key="2">
    <source>
        <dbReference type="EMBL" id="MFC5523775.1"/>
    </source>
</evidence>
<name>A0ABW0QGM7_9BURK</name>
<dbReference type="InterPro" id="IPR050126">
    <property type="entry name" value="Ap4A_hydrolase"/>
</dbReference>
<dbReference type="InterPro" id="IPR029052">
    <property type="entry name" value="Metallo-depent_PP-like"/>
</dbReference>
<dbReference type="PANTHER" id="PTHR42850">
    <property type="entry name" value="METALLOPHOSPHOESTERASE"/>
    <property type="match status" value="1"/>
</dbReference>
<evidence type="ECO:0000259" key="1">
    <source>
        <dbReference type="Pfam" id="PF00149"/>
    </source>
</evidence>
<dbReference type="PRINTS" id="PR00114">
    <property type="entry name" value="STPHPHTASE"/>
</dbReference>
<dbReference type="Pfam" id="PF00149">
    <property type="entry name" value="Metallophos"/>
    <property type="match status" value="1"/>
</dbReference>
<keyword evidence="3" id="KW-1185">Reference proteome</keyword>
<dbReference type="RefSeq" id="WP_068832272.1">
    <property type="nucleotide sequence ID" value="NZ_JBHSMX010000066.1"/>
</dbReference>
<organism evidence="2 3">
    <name type="scientific">Polaromonas jejuensis</name>
    <dbReference type="NCBI Taxonomy" id="457502"/>
    <lineage>
        <taxon>Bacteria</taxon>
        <taxon>Pseudomonadati</taxon>
        <taxon>Pseudomonadota</taxon>
        <taxon>Betaproteobacteria</taxon>
        <taxon>Burkholderiales</taxon>
        <taxon>Comamonadaceae</taxon>
        <taxon>Polaromonas</taxon>
    </lineage>
</organism>
<protein>
    <submittedName>
        <fullName evidence="2">Metallophosphoesterase</fullName>
    </submittedName>
</protein>
<feature type="domain" description="Calcineurin-like phosphoesterase" evidence="1">
    <location>
        <begin position="12"/>
        <end position="111"/>
    </location>
</feature>
<gene>
    <name evidence="2" type="ORF">ACFPP7_23065</name>
</gene>
<reference evidence="3" key="1">
    <citation type="journal article" date="2019" name="Int. J. Syst. Evol. Microbiol.">
        <title>The Global Catalogue of Microorganisms (GCM) 10K type strain sequencing project: providing services to taxonomists for standard genome sequencing and annotation.</title>
        <authorList>
            <consortium name="The Broad Institute Genomics Platform"/>
            <consortium name="The Broad Institute Genome Sequencing Center for Infectious Disease"/>
            <person name="Wu L."/>
            <person name="Ma J."/>
        </authorList>
    </citation>
    <scope>NUCLEOTIDE SEQUENCE [LARGE SCALE GENOMIC DNA]</scope>
    <source>
        <strain evidence="3">CGMCC 4.7277</strain>
    </source>
</reference>
<accession>A0ABW0QGM7</accession>
<dbReference type="InterPro" id="IPR004843">
    <property type="entry name" value="Calcineurin-like_PHP"/>
</dbReference>
<proteinExistence type="predicted"/>
<comment type="caution">
    <text evidence="2">The sequence shown here is derived from an EMBL/GenBank/DDBJ whole genome shotgun (WGS) entry which is preliminary data.</text>
</comment>
<dbReference type="Gene3D" id="3.60.21.10">
    <property type="match status" value="1"/>
</dbReference>
<dbReference type="InterPro" id="IPR006186">
    <property type="entry name" value="Ser/Thr-sp_prot-phosphatase"/>
</dbReference>
<evidence type="ECO:0000313" key="3">
    <source>
        <dbReference type="Proteomes" id="UP001596084"/>
    </source>
</evidence>
<dbReference type="PANTHER" id="PTHR42850:SF7">
    <property type="entry name" value="BIS(5'-NUCLEOSYL)-TETRAPHOSPHATASE PRPE [ASYMMETRICAL]"/>
    <property type="match status" value="1"/>
</dbReference>